<protein>
    <recommendedName>
        <fullName evidence="3">Nitrous oxide-stimulated promoter</fullName>
    </recommendedName>
</protein>
<organism evidence="1 2">
    <name type="scientific">Hallella multisaccharivorax DSM 17128</name>
    <dbReference type="NCBI Taxonomy" id="688246"/>
    <lineage>
        <taxon>Bacteria</taxon>
        <taxon>Pseudomonadati</taxon>
        <taxon>Bacteroidota</taxon>
        <taxon>Bacteroidia</taxon>
        <taxon>Bacteroidales</taxon>
        <taxon>Prevotellaceae</taxon>
        <taxon>Hallella</taxon>
    </lineage>
</organism>
<dbReference type="InterPro" id="IPR020483">
    <property type="entry name" value="Uncharacterised_YgbA"/>
</dbReference>
<dbReference type="STRING" id="688246.Premu_2139"/>
<dbReference type="eggNOG" id="ENOG5032ZJK">
    <property type="taxonomic scope" value="Bacteria"/>
</dbReference>
<keyword evidence="2" id="KW-1185">Reference proteome</keyword>
<dbReference type="AlphaFoldDB" id="F8N7Y3"/>
<evidence type="ECO:0008006" key="3">
    <source>
        <dbReference type="Google" id="ProtNLM"/>
    </source>
</evidence>
<evidence type="ECO:0000313" key="2">
    <source>
        <dbReference type="Proteomes" id="UP000002772"/>
    </source>
</evidence>
<dbReference type="Proteomes" id="UP000002772">
    <property type="component" value="Unassembled WGS sequence"/>
</dbReference>
<dbReference type="OrthoDB" id="164329at2"/>
<name>F8N7Y3_9BACT</name>
<accession>F8N7Y3</accession>
<evidence type="ECO:0000313" key="1">
    <source>
        <dbReference type="EMBL" id="EGN57529.1"/>
    </source>
</evidence>
<proteinExistence type="predicted"/>
<dbReference type="RefSeq" id="WP_007575151.1">
    <property type="nucleotide sequence ID" value="NZ_BPTS01000002.1"/>
</dbReference>
<dbReference type="Pfam" id="PF11756">
    <property type="entry name" value="YgbA_NO"/>
    <property type="match status" value="1"/>
</dbReference>
<reference evidence="2" key="1">
    <citation type="journal article" date="2011" name="Stand. Genomic Sci.">
        <title>Non-contiguous finished genome sequence of the opportunistic oral pathogen Prevotella multisaccharivorax type strain (PPPA20).</title>
        <authorList>
            <person name="Pati A."/>
            <person name="Gronow S."/>
            <person name="Lu M."/>
            <person name="Lapidus A."/>
            <person name="Nolan M."/>
            <person name="Lucas S."/>
            <person name="Hammon N."/>
            <person name="Deshpande S."/>
            <person name="Cheng J.F."/>
            <person name="Tapia R."/>
            <person name="Han C."/>
            <person name="Goodwin L."/>
            <person name="Pitluck S."/>
            <person name="Liolios K."/>
            <person name="Pagani I."/>
            <person name="Mavromatis K."/>
            <person name="Mikhailova N."/>
            <person name="Huntemann M."/>
            <person name="Chen A."/>
            <person name="Palaniappan K."/>
            <person name="Land M."/>
            <person name="Hauser L."/>
            <person name="Detter J.C."/>
            <person name="Brambilla E.M."/>
            <person name="Rohde M."/>
            <person name="Goker M."/>
            <person name="Woyke T."/>
            <person name="Bristow J."/>
            <person name="Eisen J.A."/>
            <person name="Markowitz V."/>
            <person name="Hugenholtz P."/>
            <person name="Kyrpides N.C."/>
            <person name="Klenk H.P."/>
            <person name="Ivanova N."/>
        </authorList>
    </citation>
    <scope>NUCLEOTIDE SEQUENCE [LARGE SCALE GENOMIC DNA]</scope>
    <source>
        <strain evidence="2">DSM 17128</strain>
    </source>
</reference>
<gene>
    <name evidence="1" type="ORF">Premu_2139</name>
</gene>
<dbReference type="HOGENOM" id="CLU_138593_1_0_10"/>
<dbReference type="EMBL" id="GL945017">
    <property type="protein sequence ID" value="EGN57529.1"/>
    <property type="molecule type" value="Genomic_DNA"/>
</dbReference>
<sequence length="99" mass="12146">MGKVIEREKRTIAFMIRLYCRYHLHLSQPDKVHAELIDYCQRRLDRCHWQDRKPPCKYCSSHCYAPRQREEVRRVMRWTGPRMIFFAPIEVIRHLFGKG</sequence>
<dbReference type="NCBIfam" id="NF007714">
    <property type="entry name" value="PRK10410.1-2"/>
    <property type="match status" value="1"/>
</dbReference>